<dbReference type="GO" id="GO:0016878">
    <property type="term" value="F:acid-thiol ligase activity"/>
    <property type="evidence" value="ECO:0007669"/>
    <property type="project" value="UniProtKB-ARBA"/>
</dbReference>
<keyword evidence="1" id="KW-0472">Membrane</keyword>
<protein>
    <submittedName>
        <fullName evidence="4">Putative AMP-dependent synthetase and ligase [Burkholderia xenovorans LB400]</fullName>
    </submittedName>
</protein>
<evidence type="ECO:0000259" key="3">
    <source>
        <dbReference type="Pfam" id="PF13193"/>
    </source>
</evidence>
<dbReference type="SUPFAM" id="SSF56801">
    <property type="entry name" value="Acetyl-CoA synthetase-like"/>
    <property type="match status" value="1"/>
</dbReference>
<dbReference type="InterPro" id="IPR020845">
    <property type="entry name" value="AMP-binding_CS"/>
</dbReference>
<dbReference type="Pfam" id="PF00501">
    <property type="entry name" value="AMP-binding"/>
    <property type="match status" value="1"/>
</dbReference>
<keyword evidence="1" id="KW-0812">Transmembrane</keyword>
<dbReference type="Pfam" id="PF13193">
    <property type="entry name" value="AMP-binding_C"/>
    <property type="match status" value="1"/>
</dbReference>
<dbReference type="InterPro" id="IPR042099">
    <property type="entry name" value="ANL_N_sf"/>
</dbReference>
<evidence type="ECO:0000313" key="5">
    <source>
        <dbReference type="Proteomes" id="UP000252008"/>
    </source>
</evidence>
<feature type="transmembrane region" description="Helical" evidence="1">
    <location>
        <begin position="206"/>
        <end position="227"/>
    </location>
</feature>
<keyword evidence="4" id="KW-0436">Ligase</keyword>
<feature type="domain" description="AMP-dependent synthetase/ligase" evidence="2">
    <location>
        <begin position="10"/>
        <end position="360"/>
    </location>
</feature>
<reference evidence="4 5" key="1">
    <citation type="submission" date="2018-05" db="EMBL/GenBank/DDBJ databases">
        <authorList>
            <consortium name="IHU Genomes"/>
        </authorList>
    </citation>
    <scope>NUCLEOTIDE SEQUENCE [LARGE SCALE GENOMIC DNA]</scope>
    <source>
        <strain evidence="4 5">P7335</strain>
    </source>
</reference>
<dbReference type="PANTHER" id="PTHR43767">
    <property type="entry name" value="LONG-CHAIN-FATTY-ACID--COA LIGASE"/>
    <property type="match status" value="1"/>
</dbReference>
<proteinExistence type="predicted"/>
<organism evidence="4 5">
    <name type="scientific">Mycolicibacterium parafortuitum</name>
    <name type="common">Mycobacterium parafortuitum</name>
    <dbReference type="NCBI Taxonomy" id="39692"/>
    <lineage>
        <taxon>Bacteria</taxon>
        <taxon>Bacillati</taxon>
        <taxon>Actinomycetota</taxon>
        <taxon>Actinomycetes</taxon>
        <taxon>Mycobacteriales</taxon>
        <taxon>Mycobacteriaceae</taxon>
        <taxon>Mycolicibacterium</taxon>
    </lineage>
</organism>
<dbReference type="InterPro" id="IPR000873">
    <property type="entry name" value="AMP-dep_synth/lig_dom"/>
</dbReference>
<feature type="domain" description="AMP-binding enzyme C-terminal" evidence="3">
    <location>
        <begin position="411"/>
        <end position="486"/>
    </location>
</feature>
<keyword evidence="5" id="KW-1185">Reference proteome</keyword>
<dbReference type="PANTHER" id="PTHR43767:SF1">
    <property type="entry name" value="NONRIBOSOMAL PEPTIDE SYNTHASE PES1 (EUROFUNG)-RELATED"/>
    <property type="match status" value="1"/>
</dbReference>
<dbReference type="EMBL" id="UEGS01000001">
    <property type="protein sequence ID" value="SRX81062.1"/>
    <property type="molecule type" value="Genomic_DNA"/>
</dbReference>
<evidence type="ECO:0000259" key="2">
    <source>
        <dbReference type="Pfam" id="PF00501"/>
    </source>
</evidence>
<dbReference type="InterPro" id="IPR045851">
    <property type="entry name" value="AMP-bd_C_sf"/>
</dbReference>
<dbReference type="RefSeq" id="WP_083141419.1">
    <property type="nucleotide sequence ID" value="NZ_MVID01000001.1"/>
</dbReference>
<dbReference type="Gene3D" id="3.30.300.30">
    <property type="match status" value="1"/>
</dbReference>
<dbReference type="InterPro" id="IPR025110">
    <property type="entry name" value="AMP-bd_C"/>
</dbReference>
<dbReference type="STRING" id="39692.BST38_01270"/>
<gene>
    <name evidence="4" type="ORF">MPP7335_02809</name>
</gene>
<name>A0A375YIX1_MYCPF</name>
<keyword evidence="1" id="KW-1133">Transmembrane helix</keyword>
<dbReference type="PROSITE" id="PS00455">
    <property type="entry name" value="AMP_BINDING"/>
    <property type="match status" value="1"/>
</dbReference>
<dbReference type="CDD" id="cd04433">
    <property type="entry name" value="AFD_class_I"/>
    <property type="match status" value="1"/>
</dbReference>
<dbReference type="AlphaFoldDB" id="A0A375YIX1"/>
<dbReference type="Proteomes" id="UP000252008">
    <property type="component" value="Unassembled WGS sequence"/>
</dbReference>
<evidence type="ECO:0000256" key="1">
    <source>
        <dbReference type="SAM" id="Phobius"/>
    </source>
</evidence>
<sequence length="502" mass="53338">MTDTIDALLREHAAAHHAEDAVIDPGERITYGELDSATEELGAALIAVGIGKGTRVGLLMPNGVRWARTALALMRIGAVLVPLSTLLTPRELDAQLRTASVQYLIAVEEFRGHRYLDRLSADLPALRAVWTPDQTNALPPGPAAVADAMARGVRPADPMAILFTSGSSGPPKGVRHSHGNAIGAVRAGLAERCIDAQTRLYLPMPLFWVGGFGGGLLSALVAGATLITEAVPQPASTLRLLADERVTLFRGWPDQAVALARHLPGSGVQLELRPGSLEALLPRDLRSTPGARANLFGMTESFGPYCGYRADTDMPATAWGSCGRPFDGVQVRITDPDTGTALPADSIGMIEIRGRTVMQGICGRAREDVFTADGYYRTGDLGRLNADGFLFSHGRADDMFKVRGATVYPSEVEEALRSLDGVRAAFVTNLPGPEGDRVAAAVVCDASITADRLHRAAREVLSSFKVPSGWVLVEDEDKIPRGPTGKVDAVRLRELLECGCGG</sequence>
<dbReference type="Gene3D" id="3.40.50.12780">
    <property type="entry name" value="N-terminal domain of ligase-like"/>
    <property type="match status" value="1"/>
</dbReference>
<accession>A0A375YIX1</accession>
<evidence type="ECO:0000313" key="4">
    <source>
        <dbReference type="EMBL" id="SRX81062.1"/>
    </source>
</evidence>
<dbReference type="InterPro" id="IPR050237">
    <property type="entry name" value="ATP-dep_AMP-bd_enzyme"/>
</dbReference>